<name>A0A1H1KFE6_9BURK</name>
<sequence>MPSKYLSKLKSNIGTWLRDRLLAASRACATAKPRFSTKFRHPPLSSLAT</sequence>
<evidence type="ECO:0000313" key="3">
    <source>
        <dbReference type="Proteomes" id="UP000199365"/>
    </source>
</evidence>
<evidence type="ECO:0000313" key="1">
    <source>
        <dbReference type="EMBL" id="SDR61023.1"/>
    </source>
</evidence>
<dbReference type="EMBL" id="FNKX01000004">
    <property type="protein sequence ID" value="SDR61023.1"/>
    <property type="molecule type" value="Genomic_DNA"/>
</dbReference>
<dbReference type="AlphaFoldDB" id="A0A1H1KFE6"/>
<protein>
    <submittedName>
        <fullName evidence="1">Uncharacterized protein</fullName>
    </submittedName>
</protein>
<dbReference type="Proteomes" id="UP000199365">
    <property type="component" value="Unassembled WGS sequence"/>
</dbReference>
<reference evidence="3" key="2">
    <citation type="submission" date="2016-10" db="EMBL/GenBank/DDBJ databases">
        <authorList>
            <person name="Varghese N."/>
            <person name="Submissions S."/>
        </authorList>
    </citation>
    <scope>NUCLEOTIDE SEQUENCE [LARGE SCALE GENOMIC DNA]</scope>
    <source>
        <strain evidence="3">DUS833</strain>
    </source>
</reference>
<organism evidence="1 3">
    <name type="scientific">Paraburkholderia tuberum</name>
    <dbReference type="NCBI Taxonomy" id="157910"/>
    <lineage>
        <taxon>Bacteria</taxon>
        <taxon>Pseudomonadati</taxon>
        <taxon>Pseudomonadota</taxon>
        <taxon>Betaproteobacteria</taxon>
        <taxon>Burkholderiales</taxon>
        <taxon>Burkholderiaceae</taxon>
        <taxon>Paraburkholderia</taxon>
    </lineage>
</organism>
<evidence type="ECO:0000313" key="2">
    <source>
        <dbReference type="EMBL" id="SDR61094.1"/>
    </source>
</evidence>
<proteinExistence type="predicted"/>
<keyword evidence="3" id="KW-1185">Reference proteome</keyword>
<reference evidence="1" key="1">
    <citation type="submission" date="2016-10" db="EMBL/GenBank/DDBJ databases">
        <authorList>
            <person name="de Groot N.N."/>
        </authorList>
    </citation>
    <scope>NUCLEOTIDE SEQUENCE [LARGE SCALE GENOMIC DNA]</scope>
    <source>
        <strain evidence="1">DUS833</strain>
    </source>
</reference>
<dbReference type="EMBL" id="FNKX01000004">
    <property type="protein sequence ID" value="SDR61094.1"/>
    <property type="molecule type" value="Genomic_DNA"/>
</dbReference>
<accession>A0A1H1KFE6</accession>
<gene>
    <name evidence="1" type="ORF">SAMN05445850_7506</name>
    <name evidence="2" type="ORF">SAMN05445850_7550</name>
</gene>